<evidence type="ECO:0000313" key="1">
    <source>
        <dbReference type="EMBL" id="PZX36175.1"/>
    </source>
</evidence>
<proteinExistence type="predicted"/>
<keyword evidence="2" id="KW-1185">Reference proteome</keyword>
<comment type="caution">
    <text evidence="1">The sequence shown here is derived from an EMBL/GenBank/DDBJ whole genome shotgun (WGS) entry which is preliminary data.</text>
</comment>
<organism evidence="1 2">
    <name type="scientific">Nonlabens dokdonensis</name>
    <dbReference type="NCBI Taxonomy" id="328515"/>
    <lineage>
        <taxon>Bacteria</taxon>
        <taxon>Pseudomonadati</taxon>
        <taxon>Bacteroidota</taxon>
        <taxon>Flavobacteriia</taxon>
        <taxon>Flavobacteriales</taxon>
        <taxon>Flavobacteriaceae</taxon>
        <taxon>Nonlabens</taxon>
    </lineage>
</organism>
<dbReference type="RefSeq" id="WP_015364038.1">
    <property type="nucleotide sequence ID" value="NZ_QKZR01000024.1"/>
</dbReference>
<name>A0ABX5PTS0_9FLAO</name>
<accession>A0ABX5PTS0</accession>
<dbReference type="EMBL" id="QKZR01000024">
    <property type="protein sequence ID" value="PZX36175.1"/>
    <property type="molecule type" value="Genomic_DNA"/>
</dbReference>
<gene>
    <name evidence="1" type="ORF">LX97_03494</name>
</gene>
<dbReference type="Proteomes" id="UP000248584">
    <property type="component" value="Unassembled WGS sequence"/>
</dbReference>
<sequence>MNKELNTEFELHKTGFVAYMSIANIGNKPTSIDKIFLGYEKNKAKSFWKKPEMEWLAQWHPAENFLITNKSGHTIGVNNLRVKFNEFGSDSDSELNVGKSSVGVAYFEQVTAWGNLNPKTTENDAINVIIKIRDIYKKEYKFKTKLKKLPIEKAREFNPHFGNVEKLLD</sequence>
<protein>
    <submittedName>
        <fullName evidence="1">Uncharacterized protein</fullName>
    </submittedName>
</protein>
<reference evidence="1 2" key="1">
    <citation type="submission" date="2018-06" db="EMBL/GenBank/DDBJ databases">
        <title>Genomic Encyclopedia of Archaeal and Bacterial Type Strains, Phase II (KMG-II): from individual species to whole genera.</title>
        <authorList>
            <person name="Goeker M."/>
        </authorList>
    </citation>
    <scope>NUCLEOTIDE SEQUENCE [LARGE SCALE GENOMIC DNA]</scope>
    <source>
        <strain evidence="1 2">DSM 17205</strain>
    </source>
</reference>
<evidence type="ECO:0000313" key="2">
    <source>
        <dbReference type="Proteomes" id="UP000248584"/>
    </source>
</evidence>